<dbReference type="PANTHER" id="PTHR35812">
    <property type="entry name" value="LIPOPROTEIN"/>
    <property type="match status" value="1"/>
</dbReference>
<dbReference type="STRING" id="28181.BEN30_15135"/>
<dbReference type="AlphaFoldDB" id="A0A1E5Q4R4"/>
<dbReference type="EMBL" id="MCGG01000054">
    <property type="protein sequence ID" value="OEJ65204.1"/>
    <property type="molecule type" value="Genomic_DNA"/>
</dbReference>
<feature type="domain" description="Lcl C-terminal" evidence="2">
    <location>
        <begin position="160"/>
        <end position="300"/>
    </location>
</feature>
<comment type="caution">
    <text evidence="3">The sequence shown here is derived from an EMBL/GenBank/DDBJ whole genome shotgun (WGS) entry which is preliminary data.</text>
</comment>
<feature type="region of interest" description="Disordered" evidence="1">
    <location>
        <begin position="422"/>
        <end position="441"/>
    </location>
</feature>
<evidence type="ECO:0000259" key="2">
    <source>
        <dbReference type="Pfam" id="PF07603"/>
    </source>
</evidence>
<evidence type="ECO:0000313" key="3">
    <source>
        <dbReference type="EMBL" id="OEJ65204.1"/>
    </source>
</evidence>
<dbReference type="PANTHER" id="PTHR35812:SF1">
    <property type="entry name" value="LIPOPROTEIN"/>
    <property type="match status" value="1"/>
</dbReference>
<dbReference type="Proteomes" id="UP000095347">
    <property type="component" value="Unassembled WGS sequence"/>
</dbReference>
<name>A0A1E5Q4R4_9PROT</name>
<keyword evidence="4" id="KW-1185">Reference proteome</keyword>
<protein>
    <recommendedName>
        <fullName evidence="2">Lcl C-terminal domain-containing protein</fullName>
    </recommendedName>
</protein>
<dbReference type="Pfam" id="PF07603">
    <property type="entry name" value="Lcl_C"/>
    <property type="match status" value="2"/>
</dbReference>
<gene>
    <name evidence="3" type="ORF">BEN30_15135</name>
</gene>
<proteinExistence type="predicted"/>
<feature type="compositionally biased region" description="Polar residues" evidence="1">
    <location>
        <begin position="111"/>
        <end position="123"/>
    </location>
</feature>
<feature type="compositionally biased region" description="Gly residues" evidence="1">
    <location>
        <begin position="54"/>
        <end position="97"/>
    </location>
</feature>
<reference evidence="4" key="1">
    <citation type="submission" date="2016-07" db="EMBL/GenBank/DDBJ databases">
        <authorList>
            <person name="Florea S."/>
            <person name="Webb J.S."/>
            <person name="Jaromczyk J."/>
            <person name="Schardl C.L."/>
        </authorList>
    </citation>
    <scope>NUCLEOTIDE SEQUENCE [LARGE SCALE GENOMIC DNA]</scope>
    <source>
        <strain evidence="4">MV-1</strain>
    </source>
</reference>
<organism evidence="3 4">
    <name type="scientific">Magnetovibrio blakemorei</name>
    <dbReference type="NCBI Taxonomy" id="28181"/>
    <lineage>
        <taxon>Bacteria</taxon>
        <taxon>Pseudomonadati</taxon>
        <taxon>Pseudomonadota</taxon>
        <taxon>Alphaproteobacteria</taxon>
        <taxon>Rhodospirillales</taxon>
        <taxon>Magnetovibrionaceae</taxon>
        <taxon>Magnetovibrio</taxon>
    </lineage>
</organism>
<sequence>MQGRMQPPPEASQACLGKSQNDACSFTTPRGPMTGTCGSPPMQTQLLCMPQGGPPGMSQGGMSQGGISQGGISQGGRPQGGPQMGGRPQGGGTQGGRRGADIVARNPGAKTVTSKVPDTQQGSCFDTRSQITCPREGDALYGQDANYVGPETSYTDNGDGTVQDSVTGLLWQKAHNAKRLGFGDAANACANLTLGGRTDWRLPNIKELFSLSDFRGSQSRRFFIDDVFDLKEPGAEILQGDRFASSHFTGMMGQTWSSTIYTGVHYGRPGVEAAFFYNFLDGHLKQAPTEGRNTLFYRCVSGPEWGDNVFVDNGDATVTDTALGLTWQKSDDGQSRDWPAALKYCESLTLAGRSDWRLPNVKELQSIVDYSKNDPALDQRFLHQSDKKGWFWSSTTHGDNITMASYVCFGKCVSKSGIDTHGAGAQRSDPKSGNAKNWSSLGGQEDEVRINNLVRCVR</sequence>
<feature type="region of interest" description="Disordered" evidence="1">
    <location>
        <begin position="45"/>
        <end position="123"/>
    </location>
</feature>
<dbReference type="InterPro" id="IPR011460">
    <property type="entry name" value="Lcl_C"/>
</dbReference>
<accession>A0A1E5Q4R4</accession>
<evidence type="ECO:0000313" key="4">
    <source>
        <dbReference type="Proteomes" id="UP000095347"/>
    </source>
</evidence>
<evidence type="ECO:0000256" key="1">
    <source>
        <dbReference type="SAM" id="MobiDB-lite"/>
    </source>
</evidence>
<feature type="domain" description="Lcl C-terminal" evidence="2">
    <location>
        <begin position="317"/>
        <end position="411"/>
    </location>
</feature>